<proteinExistence type="predicted"/>
<dbReference type="Proteomes" id="UP001159364">
    <property type="component" value="Linkage Group LG04"/>
</dbReference>
<sequence>MGVFDIQQKTNLLIGRNYELALNQALQNVMAEIHEGTPNLPQFIHVFFELMQAKVDPPLETIWVYCALSFTTRKITAENLLDRISISKQLFQLISGCAGACGGSKSIALLAPVVFEMYKLIVDLLREDLGSKRVKKAIKQVKSLIGVILGYITACCKELNQQRDSNLIASFADLVGLWMHGNENENSFLPLAGSEVYRDIDLGNRSVNYLCGIVIAEVLLLKLCLHLRVENQGVELEKELRSCLVGSVTAFQSIYFYDTLLRMLLQGNLPVTSLLGSGEEVLLKTIMYDALLLAEYSFLSPNRATADVPAGYERSLALTRLITTHEAIEFFRNAGDQKRARAYSSSFSISQLPSEIIKLVTDQIGTVEAARKLNRSSPKALITGLLVLEGQGVRIFNDSISKYRAKLALNDYKADYEQPSFRSESKEGDADTLFYIDNTGEEEENKETKESMNAAFVAAASTIRMSKIRKRERKGYHTERKRTKFFNHELADESDSDRERSSSIDEGSSSRESEFENPISDEDDCKGSAISGEII</sequence>
<feature type="compositionally biased region" description="Basic and acidic residues" evidence="1">
    <location>
        <begin position="486"/>
        <end position="514"/>
    </location>
</feature>
<dbReference type="EMBL" id="JAIWQS010000004">
    <property type="protein sequence ID" value="KAJ8766906.1"/>
    <property type="molecule type" value="Genomic_DNA"/>
</dbReference>
<evidence type="ECO:0000256" key="1">
    <source>
        <dbReference type="SAM" id="MobiDB-lite"/>
    </source>
</evidence>
<keyword evidence="3" id="KW-1185">Reference proteome</keyword>
<organism evidence="2 3">
    <name type="scientific">Erythroxylum novogranatense</name>
    <dbReference type="NCBI Taxonomy" id="1862640"/>
    <lineage>
        <taxon>Eukaryota</taxon>
        <taxon>Viridiplantae</taxon>
        <taxon>Streptophyta</taxon>
        <taxon>Embryophyta</taxon>
        <taxon>Tracheophyta</taxon>
        <taxon>Spermatophyta</taxon>
        <taxon>Magnoliopsida</taxon>
        <taxon>eudicotyledons</taxon>
        <taxon>Gunneridae</taxon>
        <taxon>Pentapetalae</taxon>
        <taxon>rosids</taxon>
        <taxon>fabids</taxon>
        <taxon>Malpighiales</taxon>
        <taxon>Erythroxylaceae</taxon>
        <taxon>Erythroxylum</taxon>
    </lineage>
</organism>
<dbReference type="PANTHER" id="PTHR35505:SF5">
    <property type="entry name" value="SUBSTRATE CARRIER FAMILY PROTEIN"/>
    <property type="match status" value="1"/>
</dbReference>
<accession>A0AAV8TKG1</accession>
<gene>
    <name evidence="2" type="ORF">K2173_011724</name>
</gene>
<evidence type="ECO:0000313" key="2">
    <source>
        <dbReference type="EMBL" id="KAJ8766906.1"/>
    </source>
</evidence>
<name>A0AAV8TKG1_9ROSI</name>
<dbReference type="PANTHER" id="PTHR35505">
    <property type="entry name" value="OS01G0600300 PROTEIN"/>
    <property type="match status" value="1"/>
</dbReference>
<comment type="caution">
    <text evidence="2">The sequence shown here is derived from an EMBL/GenBank/DDBJ whole genome shotgun (WGS) entry which is preliminary data.</text>
</comment>
<reference evidence="2 3" key="1">
    <citation type="submission" date="2021-09" db="EMBL/GenBank/DDBJ databases">
        <title>Genomic insights and catalytic innovation underlie evolution of tropane alkaloids biosynthesis.</title>
        <authorList>
            <person name="Wang Y.-J."/>
            <person name="Tian T."/>
            <person name="Huang J.-P."/>
            <person name="Huang S.-X."/>
        </authorList>
    </citation>
    <scope>NUCLEOTIDE SEQUENCE [LARGE SCALE GENOMIC DNA]</scope>
    <source>
        <strain evidence="2">KIB-2018</strain>
        <tissue evidence="2">Leaf</tissue>
    </source>
</reference>
<dbReference type="AlphaFoldDB" id="A0AAV8TKG1"/>
<evidence type="ECO:0000313" key="3">
    <source>
        <dbReference type="Proteomes" id="UP001159364"/>
    </source>
</evidence>
<evidence type="ECO:0008006" key="4">
    <source>
        <dbReference type="Google" id="ProtNLM"/>
    </source>
</evidence>
<feature type="region of interest" description="Disordered" evidence="1">
    <location>
        <begin position="468"/>
        <end position="535"/>
    </location>
</feature>
<protein>
    <recommendedName>
        <fullName evidence="4">CUE domain-containing protein</fullName>
    </recommendedName>
</protein>
<feature type="compositionally biased region" description="Basic residues" evidence="1">
    <location>
        <begin position="468"/>
        <end position="485"/>
    </location>
</feature>